<evidence type="ECO:0000313" key="3">
    <source>
        <dbReference type="Proteomes" id="UP000826146"/>
    </source>
</evidence>
<feature type="region of interest" description="Disordered" evidence="1">
    <location>
        <begin position="209"/>
        <end position="228"/>
    </location>
</feature>
<dbReference type="Gene3D" id="1.25.40.10">
    <property type="entry name" value="Tetratricopeptide repeat domain"/>
    <property type="match status" value="1"/>
</dbReference>
<accession>A0ABM7SEW3</accession>
<organism evidence="2 3">
    <name type="scientific">Helicobacter gastrofelis</name>
    <dbReference type="NCBI Taxonomy" id="2849642"/>
    <lineage>
        <taxon>Bacteria</taxon>
        <taxon>Pseudomonadati</taxon>
        <taxon>Campylobacterota</taxon>
        <taxon>Epsilonproteobacteria</taxon>
        <taxon>Campylobacterales</taxon>
        <taxon>Helicobacteraceae</taxon>
        <taxon>Helicobacter</taxon>
    </lineage>
</organism>
<reference evidence="2 3" key="1">
    <citation type="submission" date="2021-07" db="EMBL/GenBank/DDBJ databases">
        <title>Novel Helicobacter sp. Isolated from a cat.</title>
        <authorList>
            <person name="Rimbara E."/>
            <person name="Suzuki M."/>
        </authorList>
    </citation>
    <scope>NUCLEOTIDE SEQUENCE [LARGE SCALE GENOMIC DNA]</scope>
    <source>
        <strain evidence="3">NHP19-012</strain>
    </source>
</reference>
<dbReference type="EMBL" id="AP024819">
    <property type="protein sequence ID" value="BCZ18361.1"/>
    <property type="molecule type" value="Genomic_DNA"/>
</dbReference>
<proteinExistence type="predicted"/>
<name>A0ABM7SEW3_9HELI</name>
<dbReference type="SUPFAM" id="SSF81901">
    <property type="entry name" value="HCP-like"/>
    <property type="match status" value="1"/>
</dbReference>
<dbReference type="Proteomes" id="UP000826146">
    <property type="component" value="Chromosome"/>
</dbReference>
<evidence type="ECO:0000256" key="1">
    <source>
        <dbReference type="SAM" id="MobiDB-lite"/>
    </source>
</evidence>
<dbReference type="InterPro" id="IPR011990">
    <property type="entry name" value="TPR-like_helical_dom_sf"/>
</dbReference>
<protein>
    <recommendedName>
        <fullName evidence="4">Beta-lactamase</fullName>
    </recommendedName>
</protein>
<evidence type="ECO:0008006" key="4">
    <source>
        <dbReference type="Google" id="ProtNLM"/>
    </source>
</evidence>
<gene>
    <name evidence="2" type="ORF">NHP190012_00030</name>
</gene>
<keyword evidence="3" id="KW-1185">Reference proteome</keyword>
<evidence type="ECO:0000313" key="2">
    <source>
        <dbReference type="EMBL" id="BCZ18361.1"/>
    </source>
</evidence>
<sequence length="228" mass="24926">MSIFKKLVFCLGLSVLLQAEEGVSALVQRGIEFESHGHNKEALVFYTQAHKKGDLLATAFVGKMYLGGWGVKKDACRAVGYFELVVSHGHNDKELAMLVAKVGLASAYVEGACVSVDSAKALKLVKDVLYANGAGDVHGGALRVERLWVGDFSTTPLRKEYIGIALYLLGNGANPKALSTQMIDIETLKKAVEFDNEYAKRELRIAELAHQEKNKQSKNERPTSELVD</sequence>